<dbReference type="PANTHER" id="PTHR33048">
    <property type="entry name" value="PTH11-LIKE INTEGRAL MEMBRANE PROTEIN (AFU_ORTHOLOGUE AFUA_5G11245)"/>
    <property type="match status" value="1"/>
</dbReference>
<dbReference type="AlphaFoldDB" id="G9MKD6"/>
<accession>G9MKD6</accession>
<evidence type="ECO:0000259" key="8">
    <source>
        <dbReference type="Pfam" id="PF20684"/>
    </source>
</evidence>
<evidence type="ECO:0000256" key="3">
    <source>
        <dbReference type="ARBA" id="ARBA00022989"/>
    </source>
</evidence>
<dbReference type="STRING" id="413071.G9MKD6"/>
<dbReference type="EMBL" id="ABDF02000003">
    <property type="protein sequence ID" value="EHK25894.1"/>
    <property type="molecule type" value="Genomic_DNA"/>
</dbReference>
<feature type="transmembrane region" description="Helical" evidence="7">
    <location>
        <begin position="59"/>
        <end position="78"/>
    </location>
</feature>
<evidence type="ECO:0000313" key="10">
    <source>
        <dbReference type="Proteomes" id="UP000007115"/>
    </source>
</evidence>
<dbReference type="GeneID" id="25793168"/>
<keyword evidence="4 7" id="KW-0472">Membrane</keyword>
<evidence type="ECO:0000256" key="5">
    <source>
        <dbReference type="ARBA" id="ARBA00038359"/>
    </source>
</evidence>
<keyword evidence="2 7" id="KW-0812">Transmembrane</keyword>
<dbReference type="OMA" id="IVCNNLM"/>
<organism evidence="9 10">
    <name type="scientific">Hypocrea virens (strain Gv29-8 / FGSC 10586)</name>
    <name type="common">Gliocladium virens</name>
    <name type="synonym">Trichoderma virens</name>
    <dbReference type="NCBI Taxonomy" id="413071"/>
    <lineage>
        <taxon>Eukaryota</taxon>
        <taxon>Fungi</taxon>
        <taxon>Dikarya</taxon>
        <taxon>Ascomycota</taxon>
        <taxon>Pezizomycotina</taxon>
        <taxon>Sordariomycetes</taxon>
        <taxon>Hypocreomycetidae</taxon>
        <taxon>Hypocreales</taxon>
        <taxon>Hypocreaceae</taxon>
        <taxon>Trichoderma</taxon>
    </lineage>
</organism>
<comment type="similarity">
    <text evidence="5">Belongs to the SAT4 family.</text>
</comment>
<feature type="transmembrane region" description="Helical" evidence="7">
    <location>
        <begin position="251"/>
        <end position="271"/>
    </location>
</feature>
<feature type="compositionally biased region" description="Polar residues" evidence="6">
    <location>
        <begin position="349"/>
        <end position="359"/>
    </location>
</feature>
<comment type="caution">
    <text evidence="9">The sequence shown here is derived from an EMBL/GenBank/DDBJ whole genome shotgun (WGS) entry which is preliminary data.</text>
</comment>
<dbReference type="OrthoDB" id="5401779at2759"/>
<name>G9MKD6_HYPVG</name>
<feature type="domain" description="Rhodopsin" evidence="8">
    <location>
        <begin position="47"/>
        <end position="278"/>
    </location>
</feature>
<dbReference type="InterPro" id="IPR049326">
    <property type="entry name" value="Rhodopsin_dom_fungi"/>
</dbReference>
<reference evidence="9 10" key="1">
    <citation type="journal article" date="2011" name="Genome Biol.">
        <title>Comparative genome sequence analysis underscores mycoparasitism as the ancestral life style of Trichoderma.</title>
        <authorList>
            <person name="Kubicek C.P."/>
            <person name="Herrera-Estrella A."/>
            <person name="Seidl-Seiboth V."/>
            <person name="Martinez D.A."/>
            <person name="Druzhinina I.S."/>
            <person name="Thon M."/>
            <person name="Zeilinger S."/>
            <person name="Casas-Flores S."/>
            <person name="Horwitz B.A."/>
            <person name="Mukherjee P.K."/>
            <person name="Mukherjee M."/>
            <person name="Kredics L."/>
            <person name="Alcaraz L.D."/>
            <person name="Aerts A."/>
            <person name="Antal Z."/>
            <person name="Atanasova L."/>
            <person name="Cervantes-Badillo M.G."/>
            <person name="Challacombe J."/>
            <person name="Chertkov O."/>
            <person name="McCluskey K."/>
            <person name="Coulpier F."/>
            <person name="Deshpande N."/>
            <person name="von Doehren H."/>
            <person name="Ebbole D.J."/>
            <person name="Esquivel-Naranjo E.U."/>
            <person name="Fekete E."/>
            <person name="Flipphi M."/>
            <person name="Glaser F."/>
            <person name="Gomez-Rodriguez E.Y."/>
            <person name="Gruber S."/>
            <person name="Han C."/>
            <person name="Henrissat B."/>
            <person name="Hermosa R."/>
            <person name="Hernandez-Onate M."/>
            <person name="Karaffa L."/>
            <person name="Kosti I."/>
            <person name="Le Crom S."/>
            <person name="Lindquist E."/>
            <person name="Lucas S."/>
            <person name="Luebeck M."/>
            <person name="Luebeck P.S."/>
            <person name="Margeot A."/>
            <person name="Metz B."/>
            <person name="Misra M."/>
            <person name="Nevalainen H."/>
            <person name="Omann M."/>
            <person name="Packer N."/>
            <person name="Perrone G."/>
            <person name="Uresti-Rivera E.E."/>
            <person name="Salamov A."/>
            <person name="Schmoll M."/>
            <person name="Seiboth B."/>
            <person name="Shapiro H."/>
            <person name="Sukno S."/>
            <person name="Tamayo-Ramos J.A."/>
            <person name="Tisch D."/>
            <person name="Wiest A."/>
            <person name="Wilkinson H.H."/>
            <person name="Zhang M."/>
            <person name="Coutinho P.M."/>
            <person name="Kenerley C.M."/>
            <person name="Monte E."/>
            <person name="Baker S.E."/>
            <person name="Grigoriev I.V."/>
        </authorList>
    </citation>
    <scope>NUCLEOTIDE SEQUENCE [LARGE SCALE GENOMIC DNA]</scope>
    <source>
        <strain evidence="10">Gv29-8 / FGSC 10586</strain>
    </source>
</reference>
<feature type="region of interest" description="Disordered" evidence="6">
    <location>
        <begin position="325"/>
        <end position="359"/>
    </location>
</feature>
<dbReference type="InterPro" id="IPR052337">
    <property type="entry name" value="SAT4-like"/>
</dbReference>
<dbReference type="GO" id="GO:0016020">
    <property type="term" value="C:membrane"/>
    <property type="evidence" value="ECO:0007669"/>
    <property type="project" value="UniProtKB-SubCell"/>
</dbReference>
<dbReference type="HOGENOM" id="CLU_028200_12_1_1"/>
<evidence type="ECO:0000256" key="2">
    <source>
        <dbReference type="ARBA" id="ARBA00022692"/>
    </source>
</evidence>
<dbReference type="VEuPathDB" id="FungiDB:TRIVIDRAFT_33081"/>
<dbReference type="eggNOG" id="ENOG502SMUF">
    <property type="taxonomic scope" value="Eukaryota"/>
</dbReference>
<evidence type="ECO:0000256" key="1">
    <source>
        <dbReference type="ARBA" id="ARBA00004141"/>
    </source>
</evidence>
<evidence type="ECO:0000256" key="4">
    <source>
        <dbReference type="ARBA" id="ARBA00023136"/>
    </source>
</evidence>
<keyword evidence="10" id="KW-1185">Reference proteome</keyword>
<feature type="transmembrane region" description="Helical" evidence="7">
    <location>
        <begin position="26"/>
        <end position="47"/>
    </location>
</feature>
<dbReference type="RefSeq" id="XP_013960087.1">
    <property type="nucleotide sequence ID" value="XM_014104612.1"/>
</dbReference>
<sequence length="359" mass="39085">MDLSTTPAMAPPDGQTPQFDAPYNSLQIRTVAAFGITYFFASFFLSLRYFQAIKLVKHVEVDLITLTLAYCLSMYYFITLVDLMRHGWGKHLWDVSLAQIMEFNKVSELLPNTLTYLITPSVTKMAMLSVLYRINPSLIYRCVVVSAAVAILAYTLALTSITGGPCNPLKSGTTTCLENVALAQAVMNIVSDFAVIAIPIPTIHGLHFTLKQKISVGCILAIGSGVVVCSIARLPYVLILDSTTDVTYTEAILGVWSIVEINLGIICGCAMRLKSLVVRYLPQLGFFSSSPHESETHGSLGKNLQKGSNNAQRSYQLHSIQKENVSQGLDNGSGGDFHSYGPSPRSRGSDNGSTDKILN</sequence>
<protein>
    <recommendedName>
        <fullName evidence="8">Rhodopsin domain-containing protein</fullName>
    </recommendedName>
</protein>
<evidence type="ECO:0000313" key="9">
    <source>
        <dbReference type="EMBL" id="EHK25894.1"/>
    </source>
</evidence>
<dbReference type="Proteomes" id="UP000007115">
    <property type="component" value="Unassembled WGS sequence"/>
</dbReference>
<feature type="transmembrane region" description="Helical" evidence="7">
    <location>
        <begin position="113"/>
        <end position="131"/>
    </location>
</feature>
<feature type="transmembrane region" description="Helical" evidence="7">
    <location>
        <begin position="138"/>
        <end position="161"/>
    </location>
</feature>
<comment type="subcellular location">
    <subcellularLocation>
        <location evidence="1">Membrane</location>
        <topology evidence="1">Multi-pass membrane protein</topology>
    </subcellularLocation>
</comment>
<dbReference type="InParanoid" id="G9MKD6"/>
<gene>
    <name evidence="9" type="ORF">TRIVIDRAFT_33081</name>
</gene>
<feature type="transmembrane region" description="Helical" evidence="7">
    <location>
        <begin position="214"/>
        <end position="239"/>
    </location>
</feature>
<evidence type="ECO:0000256" key="7">
    <source>
        <dbReference type="SAM" id="Phobius"/>
    </source>
</evidence>
<feature type="transmembrane region" description="Helical" evidence="7">
    <location>
        <begin position="181"/>
        <end position="202"/>
    </location>
</feature>
<evidence type="ECO:0000256" key="6">
    <source>
        <dbReference type="SAM" id="MobiDB-lite"/>
    </source>
</evidence>
<proteinExistence type="inferred from homology"/>
<dbReference type="PANTHER" id="PTHR33048:SF129">
    <property type="entry name" value="INTEGRAL MEMBRANE PROTEIN-RELATED"/>
    <property type="match status" value="1"/>
</dbReference>
<keyword evidence="3 7" id="KW-1133">Transmembrane helix</keyword>
<dbReference type="Pfam" id="PF20684">
    <property type="entry name" value="Fung_rhodopsin"/>
    <property type="match status" value="1"/>
</dbReference>